<evidence type="ECO:0000256" key="7">
    <source>
        <dbReference type="ARBA" id="ARBA00022777"/>
    </source>
</evidence>
<dbReference type="AlphaFoldDB" id="A0A2P7BEX0"/>
<dbReference type="RefSeq" id="WP_106663451.1">
    <property type="nucleotide sequence ID" value="NZ_PGGM01000003.1"/>
</dbReference>
<evidence type="ECO:0000313" key="10">
    <source>
        <dbReference type="EMBL" id="PSH65036.1"/>
    </source>
</evidence>
<dbReference type="PANTHER" id="PTHR41523:SF8">
    <property type="entry name" value="ETHYLENE RESPONSE SENSOR PROTEIN"/>
    <property type="match status" value="1"/>
</dbReference>
<dbReference type="Pfam" id="PF07536">
    <property type="entry name" value="HWE_HK"/>
    <property type="match status" value="1"/>
</dbReference>
<sequence length="325" mass="35191">MTNKRIAELVLESAIDYAIITADLSGNVTSWSVGAQELFGWSEAEVLGLAADIIFTSDDRAQDVPRKEMANALKNGRATDERWHLRKDGSKFWASGLMLPLQDGGTAEGFLKIVRDRTQQKRADELQSMLSQELSHRLKNQLAMVQGIVNQSLRRADNIEAAGVSISQRLGVLGRAHDLLLTGYGERIAVQTLIERSVNLHQDGRGSQFSLEGPALEVGPQSALSLAMLLHELTTNAFKYGALSTAGGQVSVKWGIADLDGEPAFRLDWLEKNGPPVVEPTAEGLGTRLIRSGVAGAPNHVDLVYAPDGLRCTVLAQLKGFQADL</sequence>
<proteinExistence type="predicted"/>
<keyword evidence="5" id="KW-0808">Transferase</keyword>
<evidence type="ECO:0000256" key="2">
    <source>
        <dbReference type="ARBA" id="ARBA00012438"/>
    </source>
</evidence>
<comment type="caution">
    <text evidence="10">The sequence shown here is derived from an EMBL/GenBank/DDBJ whole genome shotgun (WGS) entry which is preliminary data.</text>
</comment>
<dbReference type="PROSITE" id="PS50112">
    <property type="entry name" value="PAS"/>
    <property type="match status" value="1"/>
</dbReference>
<evidence type="ECO:0000256" key="5">
    <source>
        <dbReference type="ARBA" id="ARBA00022679"/>
    </source>
</evidence>
<evidence type="ECO:0000313" key="11">
    <source>
        <dbReference type="Proteomes" id="UP000241764"/>
    </source>
</evidence>
<dbReference type="OrthoDB" id="7991996at2"/>
<evidence type="ECO:0000256" key="6">
    <source>
        <dbReference type="ARBA" id="ARBA00022741"/>
    </source>
</evidence>
<dbReference type="SMART" id="SM00911">
    <property type="entry name" value="HWE_HK"/>
    <property type="match status" value="1"/>
</dbReference>
<keyword evidence="11" id="KW-1185">Reference proteome</keyword>
<protein>
    <recommendedName>
        <fullName evidence="3">Blue-light-activated histidine kinase</fullName>
        <ecNumber evidence="2">2.7.13.3</ecNumber>
    </recommendedName>
</protein>
<organism evidence="10 11">
    <name type="scientific">Phyllobacterium sophorae</name>
    <dbReference type="NCBI Taxonomy" id="1520277"/>
    <lineage>
        <taxon>Bacteria</taxon>
        <taxon>Pseudomonadati</taxon>
        <taxon>Pseudomonadota</taxon>
        <taxon>Alphaproteobacteria</taxon>
        <taxon>Hyphomicrobiales</taxon>
        <taxon>Phyllobacteriaceae</taxon>
        <taxon>Phyllobacterium</taxon>
    </lineage>
</organism>
<dbReference type="SMART" id="SM00091">
    <property type="entry name" value="PAS"/>
    <property type="match status" value="1"/>
</dbReference>
<dbReference type="PANTHER" id="PTHR41523">
    <property type="entry name" value="TWO-COMPONENT SYSTEM SENSOR PROTEIN"/>
    <property type="match status" value="1"/>
</dbReference>
<keyword evidence="8" id="KW-0067">ATP-binding</keyword>
<dbReference type="GO" id="GO:0005524">
    <property type="term" value="F:ATP binding"/>
    <property type="evidence" value="ECO:0007669"/>
    <property type="project" value="UniProtKB-KW"/>
</dbReference>
<evidence type="ECO:0000256" key="1">
    <source>
        <dbReference type="ARBA" id="ARBA00000085"/>
    </source>
</evidence>
<comment type="catalytic activity">
    <reaction evidence="1">
        <text>ATP + protein L-histidine = ADP + protein N-phospho-L-histidine.</text>
        <dbReference type="EC" id="2.7.13.3"/>
    </reaction>
</comment>
<keyword evidence="4" id="KW-0597">Phosphoprotein</keyword>
<evidence type="ECO:0000259" key="9">
    <source>
        <dbReference type="PROSITE" id="PS50112"/>
    </source>
</evidence>
<evidence type="ECO:0000256" key="3">
    <source>
        <dbReference type="ARBA" id="ARBA00021740"/>
    </source>
</evidence>
<dbReference type="Proteomes" id="UP000241764">
    <property type="component" value="Unassembled WGS sequence"/>
</dbReference>
<accession>A0A2P7BEX0</accession>
<dbReference type="Pfam" id="PF13426">
    <property type="entry name" value="PAS_9"/>
    <property type="match status" value="1"/>
</dbReference>
<dbReference type="Gene3D" id="3.30.450.20">
    <property type="entry name" value="PAS domain"/>
    <property type="match status" value="1"/>
</dbReference>
<dbReference type="CDD" id="cd00130">
    <property type="entry name" value="PAS"/>
    <property type="match status" value="1"/>
</dbReference>
<evidence type="ECO:0000256" key="4">
    <source>
        <dbReference type="ARBA" id="ARBA00022553"/>
    </source>
</evidence>
<reference evidence="11" key="1">
    <citation type="submission" date="2017-11" db="EMBL/GenBank/DDBJ databases">
        <authorList>
            <person name="Kuznetsova I."/>
            <person name="Sazanova A."/>
            <person name="Chirak E."/>
            <person name="Safronova V."/>
            <person name="Willems A."/>
        </authorList>
    </citation>
    <scope>NUCLEOTIDE SEQUENCE [LARGE SCALE GENOMIC DNA]</scope>
    <source>
        <strain evidence="11">CCBAU 03422</strain>
    </source>
</reference>
<dbReference type="InterPro" id="IPR011102">
    <property type="entry name" value="Sig_transdc_His_kinase_HWE"/>
</dbReference>
<name>A0A2P7BEX0_9HYPH</name>
<evidence type="ECO:0000256" key="8">
    <source>
        <dbReference type="ARBA" id="ARBA00022840"/>
    </source>
</evidence>
<dbReference type="EMBL" id="PGGM01000003">
    <property type="protein sequence ID" value="PSH65036.1"/>
    <property type="molecule type" value="Genomic_DNA"/>
</dbReference>
<keyword evidence="7" id="KW-0418">Kinase</keyword>
<dbReference type="InterPro" id="IPR000014">
    <property type="entry name" value="PAS"/>
</dbReference>
<dbReference type="EC" id="2.7.13.3" evidence="2"/>
<dbReference type="NCBIfam" id="TIGR00229">
    <property type="entry name" value="sensory_box"/>
    <property type="match status" value="1"/>
</dbReference>
<dbReference type="SUPFAM" id="SSF55785">
    <property type="entry name" value="PYP-like sensor domain (PAS domain)"/>
    <property type="match status" value="1"/>
</dbReference>
<dbReference type="InterPro" id="IPR035965">
    <property type="entry name" value="PAS-like_dom_sf"/>
</dbReference>
<dbReference type="GO" id="GO:0004673">
    <property type="term" value="F:protein histidine kinase activity"/>
    <property type="evidence" value="ECO:0007669"/>
    <property type="project" value="UniProtKB-EC"/>
</dbReference>
<feature type="domain" description="PAS" evidence="9">
    <location>
        <begin position="3"/>
        <end position="76"/>
    </location>
</feature>
<keyword evidence="6" id="KW-0547">Nucleotide-binding</keyword>
<gene>
    <name evidence="10" type="ORF">CU103_08315</name>
</gene>